<dbReference type="InterPro" id="IPR023210">
    <property type="entry name" value="NADP_OxRdtase_dom"/>
</dbReference>
<feature type="domain" description="NADP-dependent oxidoreductase" evidence="2">
    <location>
        <begin position="1"/>
        <end position="295"/>
    </location>
</feature>
<dbReference type="AlphaFoldDB" id="A0AA47FJB2"/>
<name>A0AA47FJB2_ACTNA</name>
<sequence>MGFGAMALTGVYGYSSHEDDIATLNHALDIGVTFIDTADIYGDGRNELTVGEVAKHRRDDMTIATKVGISRSADGKSVRVINDAPYIRKAVDESLGRLSVDVIDLLYLHRRDISIPIEDVVGTMSELVSKGKVRHLGLSEVIAPEIEAAQAVHPIAAIQSEWSVWSRDVEEHVVPAAAALGIGFVPYSPLGRGFLTGTISNAQQLHDDWRGSFSRFSGDALAINQAIVTTLNTVAKKYEATAAQIALSWLYATAERKGIALAPIPGTRKKHRIDENIRSMTVTLDLDDMCALDALAADVVGERCDIDDPNWTSQRRERLISI</sequence>
<dbReference type="PANTHER" id="PTHR43625:SF77">
    <property type="entry name" value="ALDO-KETO REDUCTASE"/>
    <property type="match status" value="1"/>
</dbReference>
<proteinExistence type="predicted"/>
<evidence type="ECO:0000256" key="1">
    <source>
        <dbReference type="ARBA" id="ARBA00023002"/>
    </source>
</evidence>
<reference evidence="3" key="1">
    <citation type="submission" date="2022-11" db="EMBL/GenBank/DDBJ databases">
        <title>Dental biofilm bacteria. Genome sequencing and assembly.</title>
        <authorList>
            <person name="Robertsson C."/>
        </authorList>
    </citation>
    <scope>NUCLEOTIDE SEQUENCE</scope>
    <source>
        <strain evidence="3">CW</strain>
    </source>
</reference>
<dbReference type="Pfam" id="PF00248">
    <property type="entry name" value="Aldo_ket_red"/>
    <property type="match status" value="1"/>
</dbReference>
<dbReference type="SUPFAM" id="SSF51430">
    <property type="entry name" value="NAD(P)-linked oxidoreductase"/>
    <property type="match status" value="1"/>
</dbReference>
<gene>
    <name evidence="3" type="ORF">OFA60_11450</name>
</gene>
<evidence type="ECO:0000313" key="3">
    <source>
        <dbReference type="EMBL" id="WAL44276.1"/>
    </source>
</evidence>
<protein>
    <submittedName>
        <fullName evidence="3">Aldo/keto reductase</fullName>
    </submittedName>
</protein>
<dbReference type="Gene3D" id="3.20.20.100">
    <property type="entry name" value="NADP-dependent oxidoreductase domain"/>
    <property type="match status" value="1"/>
</dbReference>
<evidence type="ECO:0000313" key="4">
    <source>
        <dbReference type="Proteomes" id="UP001163127"/>
    </source>
</evidence>
<dbReference type="EMBL" id="CP113787">
    <property type="protein sequence ID" value="WAL44276.1"/>
    <property type="molecule type" value="Genomic_DNA"/>
</dbReference>
<keyword evidence="1" id="KW-0560">Oxidoreductase</keyword>
<dbReference type="GO" id="GO:0016491">
    <property type="term" value="F:oxidoreductase activity"/>
    <property type="evidence" value="ECO:0007669"/>
    <property type="project" value="UniProtKB-KW"/>
</dbReference>
<dbReference type="RefSeq" id="WP_101560276.1">
    <property type="nucleotide sequence ID" value="NZ_CP113787.1"/>
</dbReference>
<evidence type="ECO:0000259" key="2">
    <source>
        <dbReference type="Pfam" id="PF00248"/>
    </source>
</evidence>
<dbReference type="PANTHER" id="PTHR43625">
    <property type="entry name" value="AFLATOXIN B1 ALDEHYDE REDUCTASE"/>
    <property type="match status" value="1"/>
</dbReference>
<organism evidence="3 4">
    <name type="scientific">Actinomyces naeslundii</name>
    <dbReference type="NCBI Taxonomy" id="1655"/>
    <lineage>
        <taxon>Bacteria</taxon>
        <taxon>Bacillati</taxon>
        <taxon>Actinomycetota</taxon>
        <taxon>Actinomycetes</taxon>
        <taxon>Actinomycetales</taxon>
        <taxon>Actinomycetaceae</taxon>
        <taxon>Actinomyces</taxon>
    </lineage>
</organism>
<dbReference type="Proteomes" id="UP001163127">
    <property type="component" value="Chromosome"/>
</dbReference>
<dbReference type="GO" id="GO:0005737">
    <property type="term" value="C:cytoplasm"/>
    <property type="evidence" value="ECO:0007669"/>
    <property type="project" value="TreeGrafter"/>
</dbReference>
<accession>A0AA47FJB2</accession>
<dbReference type="InterPro" id="IPR036812">
    <property type="entry name" value="NAD(P)_OxRdtase_dom_sf"/>
</dbReference>
<dbReference type="InterPro" id="IPR050791">
    <property type="entry name" value="Aldo-Keto_reductase"/>
</dbReference>